<dbReference type="InterPro" id="IPR003343">
    <property type="entry name" value="Big_2"/>
</dbReference>
<dbReference type="Pfam" id="PF01551">
    <property type="entry name" value="Peptidase_M23"/>
    <property type="match status" value="1"/>
</dbReference>
<dbReference type="Pfam" id="PF02368">
    <property type="entry name" value="Big_2"/>
    <property type="match status" value="1"/>
</dbReference>
<dbReference type="EMBL" id="JAFREP010000026">
    <property type="protein sequence ID" value="MBO1321675.1"/>
    <property type="molecule type" value="Genomic_DNA"/>
</dbReference>
<keyword evidence="5" id="KW-1185">Reference proteome</keyword>
<dbReference type="InterPro" id="IPR050570">
    <property type="entry name" value="Cell_wall_metabolism_enzyme"/>
</dbReference>
<evidence type="ECO:0000256" key="1">
    <source>
        <dbReference type="SAM" id="SignalP"/>
    </source>
</evidence>
<dbReference type="PANTHER" id="PTHR21666:SF270">
    <property type="entry name" value="MUREIN HYDROLASE ACTIVATOR ENVC"/>
    <property type="match status" value="1"/>
</dbReference>
<protein>
    <submittedName>
        <fullName evidence="4">Peptidoglycan DD-metalloendopeptidase family protein</fullName>
    </submittedName>
</protein>
<organism evidence="4 5">
    <name type="scientific">Acanthopleuribacter pedis</name>
    <dbReference type="NCBI Taxonomy" id="442870"/>
    <lineage>
        <taxon>Bacteria</taxon>
        <taxon>Pseudomonadati</taxon>
        <taxon>Acidobacteriota</taxon>
        <taxon>Holophagae</taxon>
        <taxon>Acanthopleuribacterales</taxon>
        <taxon>Acanthopleuribacteraceae</taxon>
        <taxon>Acanthopleuribacter</taxon>
    </lineage>
</organism>
<dbReference type="RefSeq" id="WP_207861648.1">
    <property type="nucleotide sequence ID" value="NZ_JAFREP010000026.1"/>
</dbReference>
<dbReference type="CDD" id="cd12797">
    <property type="entry name" value="M23_peptidase"/>
    <property type="match status" value="1"/>
</dbReference>
<feature type="domain" description="M23ase beta-sheet core" evidence="2">
    <location>
        <begin position="203"/>
        <end position="291"/>
    </location>
</feature>
<reference evidence="4" key="1">
    <citation type="submission" date="2021-03" db="EMBL/GenBank/DDBJ databases">
        <authorList>
            <person name="Wang G."/>
        </authorList>
    </citation>
    <scope>NUCLEOTIDE SEQUENCE</scope>
    <source>
        <strain evidence="4">KCTC 12899</strain>
    </source>
</reference>
<dbReference type="Gene3D" id="2.70.70.10">
    <property type="entry name" value="Glucose Permease (Domain IIA)"/>
    <property type="match status" value="1"/>
</dbReference>
<evidence type="ECO:0000259" key="3">
    <source>
        <dbReference type="Pfam" id="PF02368"/>
    </source>
</evidence>
<dbReference type="SUPFAM" id="SSF49373">
    <property type="entry name" value="Invasin/intimin cell-adhesion fragments"/>
    <property type="match status" value="1"/>
</dbReference>
<evidence type="ECO:0000313" key="4">
    <source>
        <dbReference type="EMBL" id="MBO1321675.1"/>
    </source>
</evidence>
<dbReference type="SUPFAM" id="SSF51261">
    <property type="entry name" value="Duplicated hybrid motif"/>
    <property type="match status" value="1"/>
</dbReference>
<dbReference type="InterPro" id="IPR016047">
    <property type="entry name" value="M23ase_b-sheet_dom"/>
</dbReference>
<evidence type="ECO:0000313" key="5">
    <source>
        <dbReference type="Proteomes" id="UP000664417"/>
    </source>
</evidence>
<comment type="caution">
    <text evidence="4">The sequence shown here is derived from an EMBL/GenBank/DDBJ whole genome shotgun (WGS) entry which is preliminary data.</text>
</comment>
<dbReference type="Proteomes" id="UP000664417">
    <property type="component" value="Unassembled WGS sequence"/>
</dbReference>
<dbReference type="PANTHER" id="PTHR21666">
    <property type="entry name" value="PEPTIDASE-RELATED"/>
    <property type="match status" value="1"/>
</dbReference>
<proteinExistence type="predicted"/>
<name>A0A8J7QG52_9BACT</name>
<accession>A0A8J7QG52</accession>
<dbReference type="AlphaFoldDB" id="A0A8J7QG52"/>
<sequence>MLTLTLALSVFIAPLPTQAQPELFADARIVPADDLFATGPFKAAYDAENDAVLLIFDRVACDQIDDSCVSHYEAESNTGAFWELDQNFLQLNHHDLDTDQPMQLSLYAVDHNRARILLGHQTLDADGLVLVQEEAAKRATPSPKTPIMGRYNLLTGSSNQTSGPWGFWEHRSGYHAPGRGIGGADDTHAVDINLNVRNAGRDMDSGMPFFAAGAGTVVKYHGTVSPSSRNGYALLIEHGTSSDRWWAGYLHASQLNVRVGDRVTEQTRLGFIGATGNTNNTHLHYVTYRGENRKHNGRSLLVSFRPNHSRQLVGYSLSRTTLSLGQTKTLRVQAVGRRGRSSYSYGVLNEAKYDRNTWWSSSNRNVVTVDGRGKLTARGRGTATITLYFSGEIRTTTVTVE</sequence>
<feature type="chain" id="PRO_5035202173" evidence="1">
    <location>
        <begin position="20"/>
        <end position="401"/>
    </location>
</feature>
<dbReference type="GO" id="GO:0004222">
    <property type="term" value="F:metalloendopeptidase activity"/>
    <property type="evidence" value="ECO:0007669"/>
    <property type="project" value="TreeGrafter"/>
</dbReference>
<dbReference type="InterPro" id="IPR008964">
    <property type="entry name" value="Invasin/intimin_cell_adhesion"/>
</dbReference>
<dbReference type="Gene3D" id="2.60.40.1080">
    <property type="match status" value="1"/>
</dbReference>
<dbReference type="InterPro" id="IPR011055">
    <property type="entry name" value="Dup_hybrid_motif"/>
</dbReference>
<keyword evidence="1" id="KW-0732">Signal</keyword>
<evidence type="ECO:0000259" key="2">
    <source>
        <dbReference type="Pfam" id="PF01551"/>
    </source>
</evidence>
<feature type="domain" description="BIG2" evidence="3">
    <location>
        <begin position="354"/>
        <end position="387"/>
    </location>
</feature>
<gene>
    <name evidence="4" type="ORF">J3U88_24565</name>
</gene>
<feature type="signal peptide" evidence="1">
    <location>
        <begin position="1"/>
        <end position="19"/>
    </location>
</feature>